<organism evidence="15 16">
    <name type="scientific">Flavisolibacter ginsengisoli DSM 18119</name>
    <dbReference type="NCBI Taxonomy" id="1121884"/>
    <lineage>
        <taxon>Bacteria</taxon>
        <taxon>Pseudomonadati</taxon>
        <taxon>Bacteroidota</taxon>
        <taxon>Chitinophagia</taxon>
        <taxon>Chitinophagales</taxon>
        <taxon>Chitinophagaceae</taxon>
        <taxon>Flavisolibacter</taxon>
    </lineage>
</organism>
<dbReference type="SMART" id="SM00387">
    <property type="entry name" value="HATPase_c"/>
    <property type="match status" value="1"/>
</dbReference>
<keyword evidence="4" id="KW-0597">Phosphoprotein</keyword>
<evidence type="ECO:0000256" key="13">
    <source>
        <dbReference type="SAM" id="Phobius"/>
    </source>
</evidence>
<keyword evidence="8 15" id="KW-0418">Kinase</keyword>
<dbReference type="InterPro" id="IPR052023">
    <property type="entry name" value="Histidine_kinase_KdpD"/>
</dbReference>
<dbReference type="SMART" id="SM00388">
    <property type="entry name" value="HisKA"/>
    <property type="match status" value="1"/>
</dbReference>
<dbReference type="Gene3D" id="1.10.287.130">
    <property type="match status" value="1"/>
</dbReference>
<evidence type="ECO:0000256" key="3">
    <source>
        <dbReference type="ARBA" id="ARBA00012438"/>
    </source>
</evidence>
<evidence type="ECO:0000256" key="7">
    <source>
        <dbReference type="ARBA" id="ARBA00022741"/>
    </source>
</evidence>
<dbReference type="InterPro" id="IPR003594">
    <property type="entry name" value="HATPase_dom"/>
</dbReference>
<feature type="transmembrane region" description="Helical" evidence="13">
    <location>
        <begin position="15"/>
        <end position="33"/>
    </location>
</feature>
<keyword evidence="12 13" id="KW-0472">Membrane</keyword>
<dbReference type="GO" id="GO:0005524">
    <property type="term" value="F:ATP binding"/>
    <property type="evidence" value="ECO:0007669"/>
    <property type="project" value="UniProtKB-KW"/>
</dbReference>
<evidence type="ECO:0000256" key="6">
    <source>
        <dbReference type="ARBA" id="ARBA00022692"/>
    </source>
</evidence>
<dbReference type="InterPro" id="IPR036890">
    <property type="entry name" value="HATPase_C_sf"/>
</dbReference>
<keyword evidence="11" id="KW-0902">Two-component regulatory system</keyword>
<keyword evidence="16" id="KW-1185">Reference proteome</keyword>
<dbReference type="Pfam" id="PF02518">
    <property type="entry name" value="HATPase_c"/>
    <property type="match status" value="1"/>
</dbReference>
<evidence type="ECO:0000313" key="15">
    <source>
        <dbReference type="EMBL" id="SHE34634.1"/>
    </source>
</evidence>
<keyword evidence="9" id="KW-0067">ATP-binding</keyword>
<feature type="transmembrane region" description="Helical" evidence="13">
    <location>
        <begin position="92"/>
        <end position="111"/>
    </location>
</feature>
<dbReference type="PRINTS" id="PR00344">
    <property type="entry name" value="BCTRLSENSOR"/>
</dbReference>
<dbReference type="InterPro" id="IPR038318">
    <property type="entry name" value="KdpD_sf"/>
</dbReference>
<keyword evidence="10 13" id="KW-1133">Transmembrane helix</keyword>
<name>A0A1M4SQT9_9BACT</name>
<evidence type="ECO:0000313" key="16">
    <source>
        <dbReference type="Proteomes" id="UP000184048"/>
    </source>
</evidence>
<evidence type="ECO:0000256" key="9">
    <source>
        <dbReference type="ARBA" id="ARBA00022840"/>
    </source>
</evidence>
<dbReference type="Gene3D" id="3.30.565.10">
    <property type="entry name" value="Histidine kinase-like ATPase, C-terminal domain"/>
    <property type="match status" value="1"/>
</dbReference>
<dbReference type="PANTHER" id="PTHR45569">
    <property type="entry name" value="SENSOR PROTEIN KDPD"/>
    <property type="match status" value="1"/>
</dbReference>
<dbReference type="SUPFAM" id="SSF55874">
    <property type="entry name" value="ATPase domain of HSP90 chaperone/DNA topoisomerase II/histidine kinase"/>
    <property type="match status" value="1"/>
</dbReference>
<dbReference type="EC" id="2.7.13.3" evidence="3"/>
<feature type="transmembrane region" description="Helical" evidence="13">
    <location>
        <begin position="40"/>
        <end position="72"/>
    </location>
</feature>
<evidence type="ECO:0000256" key="1">
    <source>
        <dbReference type="ARBA" id="ARBA00000085"/>
    </source>
</evidence>
<dbReference type="Gene3D" id="1.20.120.620">
    <property type="entry name" value="Backbone structure of the membrane domain of e. Coli histidine kinase receptor kdpd"/>
    <property type="match status" value="1"/>
</dbReference>
<dbReference type="PROSITE" id="PS50109">
    <property type="entry name" value="HIS_KIN"/>
    <property type="match status" value="1"/>
</dbReference>
<sequence length="365" mass="40548">MSTYLMHTVKKGKQYLYSTAIVIMVSAVCFALSHFMGYRVIALILLLTVSFLAITFDILPVLLAATLSAMIWGYFFIPPRFTVHVETTEDKILLAMYFVIALINGVLTYKIRQLEKASRLKEERANSVALYNTLLNSLSHELRTPIAAIIGAADNLQLNNNLTQTDRDMLIAEISKASLRLNQQVENLLNISRLESGHIQPKKDWCDVVELIYDIVKRVEENNPHRSIDISVNQSMPLCSLDKGMLDQVIYNLVNNAAIHTEDNSKILVSATCPADVLELIVEDSGRGFNEKETKDVFHKFSRARISGTAGSGLGLSIVKGFTEALAGTVSLEKSNMGGARFIILIPVKTTSFNYIHEQTGNIGH</sequence>
<dbReference type="EMBL" id="FQUU01000001">
    <property type="protein sequence ID" value="SHE34634.1"/>
    <property type="molecule type" value="Genomic_DNA"/>
</dbReference>
<accession>A0A1M4SQT9</accession>
<evidence type="ECO:0000256" key="2">
    <source>
        <dbReference type="ARBA" id="ARBA00004141"/>
    </source>
</evidence>
<dbReference type="Pfam" id="PF00512">
    <property type="entry name" value="HisKA"/>
    <property type="match status" value="1"/>
</dbReference>
<dbReference type="RefSeq" id="WP_217652906.1">
    <property type="nucleotide sequence ID" value="NZ_FQUU01000001.1"/>
</dbReference>
<evidence type="ECO:0000259" key="14">
    <source>
        <dbReference type="PROSITE" id="PS50109"/>
    </source>
</evidence>
<dbReference type="CDD" id="cd00082">
    <property type="entry name" value="HisKA"/>
    <property type="match status" value="1"/>
</dbReference>
<dbReference type="InterPro" id="IPR004358">
    <property type="entry name" value="Sig_transdc_His_kin-like_C"/>
</dbReference>
<evidence type="ECO:0000256" key="10">
    <source>
        <dbReference type="ARBA" id="ARBA00022989"/>
    </source>
</evidence>
<dbReference type="PANTHER" id="PTHR45569:SF1">
    <property type="entry name" value="SENSOR PROTEIN KDPD"/>
    <property type="match status" value="1"/>
</dbReference>
<evidence type="ECO:0000256" key="5">
    <source>
        <dbReference type="ARBA" id="ARBA00022679"/>
    </source>
</evidence>
<feature type="domain" description="Histidine kinase" evidence="14">
    <location>
        <begin position="137"/>
        <end position="350"/>
    </location>
</feature>
<comment type="catalytic activity">
    <reaction evidence="1">
        <text>ATP + protein L-histidine = ADP + protein N-phospho-L-histidine.</text>
        <dbReference type="EC" id="2.7.13.3"/>
    </reaction>
</comment>
<keyword evidence="7" id="KW-0547">Nucleotide-binding</keyword>
<gene>
    <name evidence="15" type="ORF">SAMN02745131_00201</name>
</gene>
<keyword evidence="5" id="KW-0808">Transferase</keyword>
<dbReference type="InterPro" id="IPR036097">
    <property type="entry name" value="HisK_dim/P_sf"/>
</dbReference>
<evidence type="ECO:0000256" key="8">
    <source>
        <dbReference type="ARBA" id="ARBA00022777"/>
    </source>
</evidence>
<dbReference type="InterPro" id="IPR005467">
    <property type="entry name" value="His_kinase_dom"/>
</dbReference>
<dbReference type="GO" id="GO:0000155">
    <property type="term" value="F:phosphorelay sensor kinase activity"/>
    <property type="evidence" value="ECO:0007669"/>
    <property type="project" value="InterPro"/>
</dbReference>
<dbReference type="Proteomes" id="UP000184048">
    <property type="component" value="Unassembled WGS sequence"/>
</dbReference>
<protein>
    <recommendedName>
        <fullName evidence="3">histidine kinase</fullName>
        <ecNumber evidence="3">2.7.13.3</ecNumber>
    </recommendedName>
</protein>
<dbReference type="STRING" id="1121884.SAMN02745131_00201"/>
<comment type="subcellular location">
    <subcellularLocation>
        <location evidence="2">Membrane</location>
        <topology evidence="2">Multi-pass membrane protein</topology>
    </subcellularLocation>
</comment>
<dbReference type="InterPro" id="IPR025201">
    <property type="entry name" value="KdpD_TM"/>
</dbReference>
<dbReference type="Pfam" id="PF13493">
    <property type="entry name" value="DUF4118"/>
    <property type="match status" value="1"/>
</dbReference>
<evidence type="ECO:0000256" key="11">
    <source>
        <dbReference type="ARBA" id="ARBA00023012"/>
    </source>
</evidence>
<dbReference type="AlphaFoldDB" id="A0A1M4SQT9"/>
<dbReference type="SUPFAM" id="SSF47384">
    <property type="entry name" value="Homodimeric domain of signal transducing histidine kinase"/>
    <property type="match status" value="1"/>
</dbReference>
<dbReference type="InterPro" id="IPR003661">
    <property type="entry name" value="HisK_dim/P_dom"/>
</dbReference>
<keyword evidence="6 13" id="KW-0812">Transmembrane</keyword>
<dbReference type="GO" id="GO:0005886">
    <property type="term" value="C:plasma membrane"/>
    <property type="evidence" value="ECO:0007669"/>
    <property type="project" value="TreeGrafter"/>
</dbReference>
<proteinExistence type="predicted"/>
<evidence type="ECO:0000256" key="4">
    <source>
        <dbReference type="ARBA" id="ARBA00022553"/>
    </source>
</evidence>
<reference evidence="15 16" key="1">
    <citation type="submission" date="2016-11" db="EMBL/GenBank/DDBJ databases">
        <authorList>
            <person name="Jaros S."/>
            <person name="Januszkiewicz K."/>
            <person name="Wedrychowicz H."/>
        </authorList>
    </citation>
    <scope>NUCLEOTIDE SEQUENCE [LARGE SCALE GENOMIC DNA]</scope>
    <source>
        <strain evidence="15 16">DSM 18119</strain>
    </source>
</reference>
<evidence type="ECO:0000256" key="12">
    <source>
        <dbReference type="ARBA" id="ARBA00023136"/>
    </source>
</evidence>